<feature type="transmembrane region" description="Helical" evidence="1">
    <location>
        <begin position="211"/>
        <end position="233"/>
    </location>
</feature>
<dbReference type="InterPro" id="IPR002994">
    <property type="entry name" value="Surf1/Shy1"/>
</dbReference>
<dbReference type="OrthoDB" id="9789940at2"/>
<name>A0A5D4XPW3_9GAMM</name>
<organism evidence="2 3">
    <name type="scientific">Luteimonas viscosa</name>
    <dbReference type="NCBI Taxonomy" id="1132694"/>
    <lineage>
        <taxon>Bacteria</taxon>
        <taxon>Pseudomonadati</taxon>
        <taxon>Pseudomonadota</taxon>
        <taxon>Gammaproteobacteria</taxon>
        <taxon>Lysobacterales</taxon>
        <taxon>Lysobacteraceae</taxon>
        <taxon>Luteimonas</taxon>
    </lineage>
</organism>
<reference evidence="2 3" key="1">
    <citation type="submission" date="2019-08" db="EMBL/GenBank/DDBJ databases">
        <title>Luteimonas viscosus sp. nov., isolated from soil of a sunflower field.</title>
        <authorList>
            <person name="Jianli Z."/>
            <person name="Ying Z."/>
        </authorList>
    </citation>
    <scope>NUCLEOTIDE SEQUENCE [LARGE SCALE GENOMIC DNA]</scope>
    <source>
        <strain evidence="2 3">XBU10</strain>
    </source>
</reference>
<comment type="caution">
    <text evidence="1">Lacks conserved residue(s) required for the propagation of feature annotation.</text>
</comment>
<dbReference type="RefSeq" id="WP_149103253.1">
    <property type="nucleotide sequence ID" value="NZ_VTFT01000001.1"/>
</dbReference>
<gene>
    <name evidence="2" type="ORF">FZO89_10760</name>
</gene>
<proteinExistence type="inferred from homology"/>
<dbReference type="EMBL" id="VTFT01000001">
    <property type="protein sequence ID" value="TYT26698.1"/>
    <property type="molecule type" value="Genomic_DNA"/>
</dbReference>
<keyword evidence="3" id="KW-1185">Reference proteome</keyword>
<accession>A0A5D4XPW3</accession>
<evidence type="ECO:0000313" key="3">
    <source>
        <dbReference type="Proteomes" id="UP000324973"/>
    </source>
</evidence>
<keyword evidence="1" id="KW-0472">Membrane</keyword>
<keyword evidence="1" id="KW-1003">Cell membrane</keyword>
<comment type="caution">
    <text evidence="2">The sequence shown here is derived from an EMBL/GenBank/DDBJ whole genome shotgun (WGS) entry which is preliminary data.</text>
</comment>
<dbReference type="CDD" id="cd06662">
    <property type="entry name" value="SURF1"/>
    <property type="match status" value="1"/>
</dbReference>
<dbReference type="GO" id="GO:0005886">
    <property type="term" value="C:plasma membrane"/>
    <property type="evidence" value="ECO:0007669"/>
    <property type="project" value="UniProtKB-SubCell"/>
</dbReference>
<dbReference type="Proteomes" id="UP000324973">
    <property type="component" value="Unassembled WGS sequence"/>
</dbReference>
<keyword evidence="1" id="KW-0812">Transmembrane</keyword>
<evidence type="ECO:0000313" key="2">
    <source>
        <dbReference type="EMBL" id="TYT26698.1"/>
    </source>
</evidence>
<sequence length="237" mass="25278">MSPRTARIAGWALALLAIAAFASLGRWQLARMHQKQAVLDAVAATLEQRIARPLSAAADPDRARDYDWAAGEGGFLPGPAVLLDNQQRDGRPGVRVYRLFQPVGAAPLLVELGWLPVPPDRAMPQVAPIRGVQRVQGLLAPPPSAGLADATPAATGHGDLLAIRLDGAALPARLGVEALPPRVLKLDPDLPLGHARDLDVLPNTLPPEKHLGYAVQWFGLALAVLATALILTFRRRR</sequence>
<dbReference type="AlphaFoldDB" id="A0A5D4XPW3"/>
<dbReference type="Pfam" id="PF02104">
    <property type="entry name" value="SURF1"/>
    <property type="match status" value="1"/>
</dbReference>
<keyword evidence="1" id="KW-1133">Transmembrane helix</keyword>
<evidence type="ECO:0000256" key="1">
    <source>
        <dbReference type="RuleBase" id="RU363076"/>
    </source>
</evidence>
<comment type="similarity">
    <text evidence="1">Belongs to the SURF1 family.</text>
</comment>
<dbReference type="PROSITE" id="PS50895">
    <property type="entry name" value="SURF1"/>
    <property type="match status" value="1"/>
</dbReference>
<protein>
    <recommendedName>
        <fullName evidence="1">SURF1-like protein</fullName>
    </recommendedName>
</protein>
<comment type="subcellular location">
    <subcellularLocation>
        <location evidence="1">Cell membrane</location>
        <topology evidence="1">Multi-pass membrane protein</topology>
    </subcellularLocation>
</comment>